<dbReference type="InterPro" id="IPR015943">
    <property type="entry name" value="WD40/YVTN_repeat-like_dom_sf"/>
</dbReference>
<dbReference type="InterPro" id="IPR028598">
    <property type="entry name" value="BOP1/Erb1"/>
</dbReference>
<feature type="repeat" description="WD" evidence="8">
    <location>
        <begin position="695"/>
        <end position="720"/>
    </location>
</feature>
<dbReference type="GO" id="GO:0070545">
    <property type="term" value="C:PeBoW complex"/>
    <property type="evidence" value="ECO:0007669"/>
    <property type="project" value="TreeGrafter"/>
</dbReference>
<feature type="repeat" description="WD" evidence="8">
    <location>
        <begin position="380"/>
        <end position="421"/>
    </location>
</feature>
<organism evidence="11 12">
    <name type="scientific">Geodia barretti</name>
    <name type="common">Barrett's horny sponge</name>
    <dbReference type="NCBI Taxonomy" id="519541"/>
    <lineage>
        <taxon>Eukaryota</taxon>
        <taxon>Metazoa</taxon>
        <taxon>Porifera</taxon>
        <taxon>Demospongiae</taxon>
        <taxon>Heteroscleromorpha</taxon>
        <taxon>Tetractinellida</taxon>
        <taxon>Astrophorina</taxon>
        <taxon>Geodiidae</taxon>
        <taxon>Geodia</taxon>
    </lineage>
</organism>
<dbReference type="GO" id="GO:0000463">
    <property type="term" value="P:maturation of LSU-rRNA from tricistronic rRNA transcript (SSU-rRNA, 5.8S rRNA, LSU-rRNA)"/>
    <property type="evidence" value="ECO:0007669"/>
    <property type="project" value="UniProtKB-UniRule"/>
</dbReference>
<dbReference type="PROSITE" id="PS00678">
    <property type="entry name" value="WD_REPEATS_1"/>
    <property type="match status" value="1"/>
</dbReference>
<dbReference type="InterPro" id="IPR036322">
    <property type="entry name" value="WD40_repeat_dom_sf"/>
</dbReference>
<dbReference type="Pfam" id="PF00400">
    <property type="entry name" value="WD40"/>
    <property type="match status" value="3"/>
</dbReference>
<keyword evidence="2 7" id="KW-0698">rRNA processing</keyword>
<reference evidence="11" key="1">
    <citation type="submission" date="2023-03" db="EMBL/GenBank/DDBJ databases">
        <authorList>
            <person name="Steffen K."/>
            <person name="Cardenas P."/>
        </authorList>
    </citation>
    <scope>NUCLEOTIDE SEQUENCE</scope>
</reference>
<keyword evidence="12" id="KW-1185">Reference proteome</keyword>
<keyword evidence="1 7" id="KW-0690">Ribosome biogenesis</keyword>
<evidence type="ECO:0000256" key="8">
    <source>
        <dbReference type="PROSITE-ProRule" id="PRU00221"/>
    </source>
</evidence>
<dbReference type="AlphaFoldDB" id="A0AA35QVU6"/>
<dbReference type="SMART" id="SM01035">
    <property type="entry name" value="BOP1NT"/>
    <property type="match status" value="1"/>
</dbReference>
<evidence type="ECO:0000256" key="1">
    <source>
        <dbReference type="ARBA" id="ARBA00022517"/>
    </source>
</evidence>
<evidence type="ECO:0000256" key="5">
    <source>
        <dbReference type="ARBA" id="ARBA00023242"/>
    </source>
</evidence>
<dbReference type="EMBL" id="CASHTH010000154">
    <property type="protein sequence ID" value="CAI7992673.1"/>
    <property type="molecule type" value="Genomic_DNA"/>
</dbReference>
<feature type="compositionally biased region" description="Acidic residues" evidence="9">
    <location>
        <begin position="94"/>
        <end position="105"/>
    </location>
</feature>
<dbReference type="Proteomes" id="UP001174909">
    <property type="component" value="Unassembled WGS sequence"/>
</dbReference>
<keyword evidence="3 8" id="KW-0853">WD repeat</keyword>
<dbReference type="PROSITE" id="PS50294">
    <property type="entry name" value="WD_REPEATS_REGION"/>
    <property type="match status" value="1"/>
</dbReference>
<keyword evidence="4" id="KW-0677">Repeat</keyword>
<proteinExistence type="inferred from homology"/>
<evidence type="ECO:0000259" key="10">
    <source>
        <dbReference type="SMART" id="SM01035"/>
    </source>
</evidence>
<comment type="similarity">
    <text evidence="7">Belongs to the WD repeat BOP1/ERB1 family.</text>
</comment>
<evidence type="ECO:0000313" key="12">
    <source>
        <dbReference type="Proteomes" id="UP001174909"/>
    </source>
</evidence>
<sequence length="720" mass="81804">MYKRQRSEAAVSTVGEDAKGAADDLHIDPSTEIRVSEDEENLSGEDSEFSELSSELDTEPEDLDPEDEGESGEEVGSGEEDEDESERFAKSWLEAEETDTSDEEEVRNTVGNIPLEWYDDYPHLGYDLDGKTISKPARRDELEEYLARMEDPAYWRTVRDKTTGREVVLTQQQMELVQRLQSSHFPEEGYDQYEPYVDFFSGEKMIHPLNDTVKPKSSFIPSRWEAKQVSRLVHAIKMGWLKPRTKSDRPKFYMLWGEGDKAEVGARHRMHIPAPKPPLPGHSESYNPPPEYLPTPSEVKQWEEEEEGERASFLPHKYCSLREVPGYQRFIQERFERCLDLYLCPRQRKMRVQVDPDDLIPKLPKPRDLRPFPTNETIVYEGHSGMVRCVDIEPLGQWVASGSEDGSVRVWEILTGRCVKTLSLPSPPHSLSFSPSPSFTLLAVAAGGVVYIMNHGMGDRLLVTSTDSRMSATETTPTAAEATPTTTTWEECTAAEKKLGFRLRIQHDMPVKEVVWHCKGDYLAALVAEESNTGVVIHQVSKRRSQKPFRSVKGVVQRIKFHPTRPLFFIATQTMVKVYDLAKQELVKKLQAGVKWISSIDIHPGGDNLILGGYDKRVCWFDLDLSSKPYRVIRQHKQAVRGVCYHPRYPLFASCSDDGCITICHGMVYDDLMENPLIVPVKVLRGHKPVNSLGVLEVVFHPHQPWLISAGADSTLRLYS</sequence>
<protein>
    <recommendedName>
        <fullName evidence="7">Ribosome biogenesis protein BOP1 homolog</fullName>
    </recommendedName>
</protein>
<comment type="function">
    <text evidence="6">Component of the PeBoW complex, which is required for maturation of 28S and 5.8S ribosomal RNAs and formation of the 60S ribosome.</text>
</comment>
<dbReference type="SMART" id="SM00320">
    <property type="entry name" value="WD40"/>
    <property type="match status" value="6"/>
</dbReference>
<dbReference type="InterPro" id="IPR012953">
    <property type="entry name" value="BOP1_N_dom"/>
</dbReference>
<evidence type="ECO:0000256" key="4">
    <source>
        <dbReference type="ARBA" id="ARBA00022737"/>
    </source>
</evidence>
<gene>
    <name evidence="11" type="ORF">GBAR_LOCUS1059</name>
</gene>
<dbReference type="PANTHER" id="PTHR17605">
    <property type="entry name" value="RIBOSOME BIOGENESIS PROTEIN BOP1 BLOCK OF PROLIFERATION 1 PROTEIN"/>
    <property type="match status" value="1"/>
</dbReference>
<feature type="region of interest" description="Disordered" evidence="9">
    <location>
        <begin position="273"/>
        <end position="296"/>
    </location>
</feature>
<name>A0AA35QVU6_GEOBA</name>
<evidence type="ECO:0000256" key="6">
    <source>
        <dbReference type="ARBA" id="ARBA00055102"/>
    </source>
</evidence>
<comment type="function">
    <text evidence="7">Required for maturation of ribosomal RNAs and formation of the large ribosomal subunit.</text>
</comment>
<evidence type="ECO:0000313" key="11">
    <source>
        <dbReference type="EMBL" id="CAI7992673.1"/>
    </source>
</evidence>
<evidence type="ECO:0000256" key="2">
    <source>
        <dbReference type="ARBA" id="ARBA00022552"/>
    </source>
</evidence>
<evidence type="ECO:0000256" key="7">
    <source>
        <dbReference type="HAMAP-Rule" id="MF_03027"/>
    </source>
</evidence>
<dbReference type="GO" id="GO:0030687">
    <property type="term" value="C:preribosome, large subunit precursor"/>
    <property type="evidence" value="ECO:0007669"/>
    <property type="project" value="UniProtKB-UniRule"/>
</dbReference>
<dbReference type="GO" id="GO:0005654">
    <property type="term" value="C:nucleoplasm"/>
    <property type="evidence" value="ECO:0007669"/>
    <property type="project" value="UniProtKB-SubCell"/>
</dbReference>
<keyword evidence="5 7" id="KW-0539">Nucleus</keyword>
<dbReference type="FunFam" id="2.130.10.10:FF:000061">
    <property type="entry name" value="Ribosome biogenesis protein BOP1 homolog"/>
    <property type="match status" value="1"/>
</dbReference>
<feature type="region of interest" description="Disordered" evidence="9">
    <location>
        <begin position="1"/>
        <end position="106"/>
    </location>
</feature>
<feature type="compositionally biased region" description="Acidic residues" evidence="9">
    <location>
        <begin position="37"/>
        <end position="85"/>
    </location>
</feature>
<accession>A0AA35QVU6</accession>
<dbReference type="GO" id="GO:0043021">
    <property type="term" value="F:ribonucleoprotein complex binding"/>
    <property type="evidence" value="ECO:0007669"/>
    <property type="project" value="UniProtKB-UniRule"/>
</dbReference>
<dbReference type="Pfam" id="PF08145">
    <property type="entry name" value="BOP1NT"/>
    <property type="match status" value="1"/>
</dbReference>
<dbReference type="Gene3D" id="2.130.10.10">
    <property type="entry name" value="YVTN repeat-like/Quinoprotein amine dehydrogenase"/>
    <property type="match status" value="1"/>
</dbReference>
<comment type="subcellular location">
    <subcellularLocation>
        <location evidence="7">Nucleus</location>
        <location evidence="7">Nucleolus</location>
    </subcellularLocation>
    <subcellularLocation>
        <location evidence="7">Nucleus</location>
        <location evidence="7">Nucleoplasm</location>
    </subcellularLocation>
</comment>
<evidence type="ECO:0000256" key="9">
    <source>
        <dbReference type="SAM" id="MobiDB-lite"/>
    </source>
</evidence>
<feature type="compositionally biased region" description="Basic and acidic residues" evidence="9">
    <location>
        <begin position="16"/>
        <end position="36"/>
    </location>
</feature>
<dbReference type="GO" id="GO:0000466">
    <property type="term" value="P:maturation of 5.8S rRNA from tricistronic rRNA transcript (SSU-rRNA, 5.8S rRNA, LSU-rRNA)"/>
    <property type="evidence" value="ECO:0007669"/>
    <property type="project" value="UniProtKB-UniRule"/>
</dbReference>
<dbReference type="PANTHER" id="PTHR17605:SF0">
    <property type="entry name" value="RIBOSOME BIOGENESIS PROTEIN BOP1"/>
    <property type="match status" value="1"/>
</dbReference>
<dbReference type="PROSITE" id="PS50082">
    <property type="entry name" value="WD_REPEATS_2"/>
    <property type="match status" value="2"/>
</dbReference>
<dbReference type="HAMAP" id="MF_03027">
    <property type="entry name" value="BOP1"/>
    <property type="match status" value="1"/>
</dbReference>
<dbReference type="InterPro" id="IPR001680">
    <property type="entry name" value="WD40_rpt"/>
</dbReference>
<feature type="domain" description="BOP1 N-terminal" evidence="10">
    <location>
        <begin position="118"/>
        <end position="373"/>
    </location>
</feature>
<dbReference type="SUPFAM" id="SSF50978">
    <property type="entry name" value="WD40 repeat-like"/>
    <property type="match status" value="1"/>
</dbReference>
<evidence type="ECO:0000256" key="3">
    <source>
        <dbReference type="ARBA" id="ARBA00022574"/>
    </source>
</evidence>
<dbReference type="InterPro" id="IPR019775">
    <property type="entry name" value="WD40_repeat_CS"/>
</dbReference>
<comment type="caution">
    <text evidence="11">The sequence shown here is derived from an EMBL/GenBank/DDBJ whole genome shotgun (WGS) entry which is preliminary data.</text>
</comment>